<reference evidence="2 3" key="1">
    <citation type="journal article" date="2023" name="ISME J.">
        <title>Cultivation and genomic characterization of novel and ubiquitous marine nitrite-oxidizing bacteria from the Nitrospirales.</title>
        <authorList>
            <person name="Mueller A.J."/>
            <person name="Daebeler A."/>
            <person name="Herbold C.W."/>
            <person name="Kirkegaard R.H."/>
            <person name="Daims H."/>
        </authorList>
    </citation>
    <scope>NUCLEOTIDE SEQUENCE [LARGE SCALE GENOMIC DNA]</scope>
    <source>
        <strain evidence="2 3">EB</strain>
    </source>
</reference>
<evidence type="ECO:0000256" key="1">
    <source>
        <dbReference type="SAM" id="MobiDB-lite"/>
    </source>
</evidence>
<organism evidence="2 3">
    <name type="scientific">Candidatus Nitronereus thalassa</name>
    <dbReference type="NCBI Taxonomy" id="3020898"/>
    <lineage>
        <taxon>Bacteria</taxon>
        <taxon>Pseudomonadati</taxon>
        <taxon>Nitrospirota</taxon>
        <taxon>Nitrospiria</taxon>
        <taxon>Nitrospirales</taxon>
        <taxon>Nitrospiraceae</taxon>
        <taxon>Candidatus Nitronereus</taxon>
    </lineage>
</organism>
<proteinExistence type="predicted"/>
<sequence>MELLKIVEAYTQGMTAVQGALEGLKTAKDKLPEGKDKEAVVKKIEEVEHAILHAKAEMGATLGYVLCQCTWPAQVMVPVASSGESSRDLLKCPNCGKQLSRPHKTEAGTGGRKFDPYDVY</sequence>
<feature type="region of interest" description="Disordered" evidence="1">
    <location>
        <begin position="100"/>
        <end position="120"/>
    </location>
</feature>
<comment type="caution">
    <text evidence="2">The sequence shown here is derived from an EMBL/GenBank/DDBJ whole genome shotgun (WGS) entry which is preliminary data.</text>
</comment>
<protein>
    <submittedName>
        <fullName evidence="2">Uncharacterized protein</fullName>
    </submittedName>
</protein>
<accession>A0ABU3K8P5</accession>
<dbReference type="EMBL" id="JAQOUE010000001">
    <property type="protein sequence ID" value="MDT7042776.1"/>
    <property type="molecule type" value="Genomic_DNA"/>
</dbReference>
<evidence type="ECO:0000313" key="3">
    <source>
        <dbReference type="Proteomes" id="UP001250932"/>
    </source>
</evidence>
<keyword evidence="3" id="KW-1185">Reference proteome</keyword>
<evidence type="ECO:0000313" key="2">
    <source>
        <dbReference type="EMBL" id="MDT7042776.1"/>
    </source>
</evidence>
<dbReference type="Proteomes" id="UP001250932">
    <property type="component" value="Unassembled WGS sequence"/>
</dbReference>
<name>A0ABU3K8P5_9BACT</name>
<dbReference type="RefSeq" id="WP_313833229.1">
    <property type="nucleotide sequence ID" value="NZ_JAQOUE010000001.1"/>
</dbReference>
<gene>
    <name evidence="2" type="ORF">PPG34_10470</name>
</gene>